<feature type="binding site" evidence="10">
    <location>
        <begin position="114"/>
        <end position="120"/>
    </location>
    <ligand>
        <name>ATP</name>
        <dbReference type="ChEBI" id="CHEBI:30616"/>
    </ligand>
</feature>
<dbReference type="EMBL" id="AFVQ02000162">
    <property type="protein sequence ID" value="KLI01774.1"/>
    <property type="molecule type" value="Genomic_DNA"/>
</dbReference>
<dbReference type="GO" id="GO:0008360">
    <property type="term" value="P:regulation of cell shape"/>
    <property type="evidence" value="ECO:0007669"/>
    <property type="project" value="UniProtKB-KW"/>
</dbReference>
<gene>
    <name evidence="10" type="primary">murF</name>
    <name evidence="14" type="ORF">SINU_11500</name>
</gene>
<keyword evidence="8 10" id="KW-0131">Cell cycle</keyword>
<dbReference type="SUPFAM" id="SSF53623">
    <property type="entry name" value="MurD-like peptide ligases, catalytic domain"/>
    <property type="match status" value="1"/>
</dbReference>
<dbReference type="UniPathway" id="UPA00219"/>
<comment type="pathway">
    <text evidence="10 11">Cell wall biogenesis; peptidoglycan biosynthesis.</text>
</comment>
<dbReference type="EC" id="6.3.2.10" evidence="10 11"/>
<evidence type="ECO:0000256" key="11">
    <source>
        <dbReference type="RuleBase" id="RU004136"/>
    </source>
</evidence>
<evidence type="ECO:0000256" key="2">
    <source>
        <dbReference type="ARBA" id="ARBA00022598"/>
    </source>
</evidence>
<accession>A0A0U1QLS5</accession>
<evidence type="ECO:0000256" key="1">
    <source>
        <dbReference type="ARBA" id="ARBA00022490"/>
    </source>
</evidence>
<reference evidence="14 15" key="1">
    <citation type="journal article" date="2011" name="J. Bacteriol.">
        <title>Draft genome sequence of Sporolactobacillus inulinus strain CASD, an efficient D-lactic acid-producing bacterium with high-concentration lactate tolerance capability.</title>
        <authorList>
            <person name="Yu B."/>
            <person name="Su F."/>
            <person name="Wang L."/>
            <person name="Xu K."/>
            <person name="Zhao B."/>
            <person name="Xu P."/>
        </authorList>
    </citation>
    <scope>NUCLEOTIDE SEQUENCE [LARGE SCALE GENOMIC DNA]</scope>
    <source>
        <strain evidence="14 15">CASD</strain>
    </source>
</reference>
<dbReference type="InterPro" id="IPR013221">
    <property type="entry name" value="Mur_ligase_cen"/>
</dbReference>
<protein>
    <recommendedName>
        <fullName evidence="10 11">UDP-N-acetylmuramoyl-tripeptide--D-alanyl-D-alanine ligase</fullName>
        <ecNumber evidence="10 11">6.3.2.10</ecNumber>
    </recommendedName>
    <alternativeName>
        <fullName evidence="10">D-alanyl-D-alanine-adding enzyme</fullName>
    </alternativeName>
</protein>
<evidence type="ECO:0000256" key="10">
    <source>
        <dbReference type="HAMAP-Rule" id="MF_02019"/>
    </source>
</evidence>
<dbReference type="GO" id="GO:0008766">
    <property type="term" value="F:UDP-N-acetylmuramoylalanyl-D-glutamyl-2,6-diaminopimelate-D-alanyl-D-alanine ligase activity"/>
    <property type="evidence" value="ECO:0007669"/>
    <property type="project" value="RHEA"/>
</dbReference>
<evidence type="ECO:0000256" key="7">
    <source>
        <dbReference type="ARBA" id="ARBA00022984"/>
    </source>
</evidence>
<keyword evidence="15" id="KW-1185">Reference proteome</keyword>
<feature type="domain" description="Mur ligase central" evidence="13">
    <location>
        <begin position="112"/>
        <end position="295"/>
    </location>
</feature>
<evidence type="ECO:0000313" key="15">
    <source>
        <dbReference type="Proteomes" id="UP000035553"/>
    </source>
</evidence>
<dbReference type="Pfam" id="PF08245">
    <property type="entry name" value="Mur_ligase_M"/>
    <property type="match status" value="1"/>
</dbReference>
<keyword evidence="6 10" id="KW-0133">Cell shape</keyword>
<feature type="domain" description="Mur ligase C-terminal" evidence="12">
    <location>
        <begin position="318"/>
        <end position="444"/>
    </location>
</feature>
<dbReference type="HAMAP" id="MF_02019">
    <property type="entry name" value="MurF"/>
    <property type="match status" value="1"/>
</dbReference>
<dbReference type="OrthoDB" id="9801978at2"/>
<dbReference type="InterPro" id="IPR035911">
    <property type="entry name" value="MurE/MurF_N"/>
</dbReference>
<keyword evidence="9 10" id="KW-0961">Cell wall biogenesis/degradation</keyword>
<evidence type="ECO:0000256" key="6">
    <source>
        <dbReference type="ARBA" id="ARBA00022960"/>
    </source>
</evidence>
<dbReference type="GO" id="GO:0047480">
    <property type="term" value="F:UDP-N-acetylmuramoyl-tripeptide-D-alanyl-D-alanine ligase activity"/>
    <property type="evidence" value="ECO:0007669"/>
    <property type="project" value="UniProtKB-UniRule"/>
</dbReference>
<organism evidence="14 15">
    <name type="scientific">Sporolactobacillus inulinus CASD</name>
    <dbReference type="NCBI Taxonomy" id="1069536"/>
    <lineage>
        <taxon>Bacteria</taxon>
        <taxon>Bacillati</taxon>
        <taxon>Bacillota</taxon>
        <taxon>Bacilli</taxon>
        <taxon>Bacillales</taxon>
        <taxon>Sporolactobacillaceae</taxon>
        <taxon>Sporolactobacillus</taxon>
    </lineage>
</organism>
<evidence type="ECO:0000256" key="8">
    <source>
        <dbReference type="ARBA" id="ARBA00023306"/>
    </source>
</evidence>
<dbReference type="InterPro" id="IPR004101">
    <property type="entry name" value="Mur_ligase_C"/>
</dbReference>
<dbReference type="NCBIfam" id="TIGR01143">
    <property type="entry name" value="murF"/>
    <property type="match status" value="1"/>
</dbReference>
<evidence type="ECO:0000256" key="4">
    <source>
        <dbReference type="ARBA" id="ARBA00022741"/>
    </source>
</evidence>
<dbReference type="Pfam" id="PF02875">
    <property type="entry name" value="Mur_ligase_C"/>
    <property type="match status" value="1"/>
</dbReference>
<evidence type="ECO:0000259" key="12">
    <source>
        <dbReference type="Pfam" id="PF02875"/>
    </source>
</evidence>
<keyword evidence="7 10" id="KW-0573">Peptidoglycan synthesis</keyword>
<dbReference type="Gene3D" id="3.40.1390.10">
    <property type="entry name" value="MurE/MurF, N-terminal domain"/>
    <property type="match status" value="1"/>
</dbReference>
<dbReference type="InterPro" id="IPR051046">
    <property type="entry name" value="MurCDEF_CellWall_CoF430Synth"/>
</dbReference>
<evidence type="ECO:0000256" key="3">
    <source>
        <dbReference type="ARBA" id="ARBA00022618"/>
    </source>
</evidence>
<dbReference type="STRING" id="1069536.SINU_11500"/>
<keyword evidence="1 10" id="KW-0963">Cytoplasm</keyword>
<dbReference type="Gene3D" id="3.90.190.20">
    <property type="entry name" value="Mur ligase, C-terminal domain"/>
    <property type="match status" value="1"/>
</dbReference>
<keyword evidence="5 10" id="KW-0067">ATP-binding</keyword>
<comment type="similarity">
    <text evidence="10">Belongs to the MurCDEF family. MurF subfamily.</text>
</comment>
<dbReference type="Gene3D" id="3.40.1190.10">
    <property type="entry name" value="Mur-like, catalytic domain"/>
    <property type="match status" value="1"/>
</dbReference>
<evidence type="ECO:0000256" key="5">
    <source>
        <dbReference type="ARBA" id="ARBA00022840"/>
    </source>
</evidence>
<dbReference type="SUPFAM" id="SSF63418">
    <property type="entry name" value="MurE/MurF N-terminal domain"/>
    <property type="match status" value="1"/>
</dbReference>
<name>A0A0U1QLS5_9BACL</name>
<comment type="subcellular location">
    <subcellularLocation>
        <location evidence="10 11">Cytoplasm</location>
    </subcellularLocation>
</comment>
<dbReference type="Proteomes" id="UP000035553">
    <property type="component" value="Unassembled WGS sequence"/>
</dbReference>
<dbReference type="InterPro" id="IPR005863">
    <property type="entry name" value="UDP-N-AcMur_synth"/>
</dbReference>
<dbReference type="GO" id="GO:0009252">
    <property type="term" value="P:peptidoglycan biosynthetic process"/>
    <property type="evidence" value="ECO:0007669"/>
    <property type="project" value="UniProtKB-UniRule"/>
</dbReference>
<evidence type="ECO:0000313" key="14">
    <source>
        <dbReference type="EMBL" id="KLI01774.1"/>
    </source>
</evidence>
<keyword evidence="4 10" id="KW-0547">Nucleotide-binding</keyword>
<keyword evidence="3 10" id="KW-0132">Cell division</keyword>
<dbReference type="GO" id="GO:0005524">
    <property type="term" value="F:ATP binding"/>
    <property type="evidence" value="ECO:0007669"/>
    <property type="project" value="UniProtKB-UniRule"/>
</dbReference>
<comment type="function">
    <text evidence="10 11">Involved in cell wall formation. Catalyzes the final step in the synthesis of UDP-N-acetylmuramoyl-pentapeptide, the precursor of murein.</text>
</comment>
<dbReference type="GO" id="GO:0071555">
    <property type="term" value="P:cell wall organization"/>
    <property type="evidence" value="ECO:0007669"/>
    <property type="project" value="UniProtKB-KW"/>
</dbReference>
<dbReference type="PANTHER" id="PTHR43024">
    <property type="entry name" value="UDP-N-ACETYLMURAMOYL-TRIPEPTIDE--D-ALANYL-D-ALANINE LIGASE"/>
    <property type="match status" value="1"/>
</dbReference>
<keyword evidence="2 10" id="KW-0436">Ligase</keyword>
<dbReference type="SUPFAM" id="SSF53244">
    <property type="entry name" value="MurD-like peptide ligases, peptide-binding domain"/>
    <property type="match status" value="1"/>
</dbReference>
<comment type="catalytic activity">
    <reaction evidence="10 11">
        <text>D-alanyl-D-alanine + UDP-N-acetyl-alpha-D-muramoyl-L-alanyl-gamma-D-glutamyl-meso-2,6-diaminopimelate + ATP = UDP-N-acetyl-alpha-D-muramoyl-L-alanyl-gamma-D-glutamyl-meso-2,6-diaminopimeloyl-D-alanyl-D-alanine + ADP + phosphate + H(+)</text>
        <dbReference type="Rhea" id="RHEA:28374"/>
        <dbReference type="ChEBI" id="CHEBI:15378"/>
        <dbReference type="ChEBI" id="CHEBI:30616"/>
        <dbReference type="ChEBI" id="CHEBI:43474"/>
        <dbReference type="ChEBI" id="CHEBI:57822"/>
        <dbReference type="ChEBI" id="CHEBI:61386"/>
        <dbReference type="ChEBI" id="CHEBI:83905"/>
        <dbReference type="ChEBI" id="CHEBI:456216"/>
        <dbReference type="EC" id="6.3.2.10"/>
    </reaction>
</comment>
<dbReference type="RefSeq" id="WP_010025951.1">
    <property type="nucleotide sequence ID" value="NZ_AFVQ02000162.1"/>
</dbReference>
<dbReference type="InterPro" id="IPR036615">
    <property type="entry name" value="Mur_ligase_C_dom_sf"/>
</dbReference>
<dbReference type="InterPro" id="IPR036565">
    <property type="entry name" value="Mur-like_cat_sf"/>
</dbReference>
<dbReference type="AlphaFoldDB" id="A0A0U1QLS5"/>
<dbReference type="GO" id="GO:0051301">
    <property type="term" value="P:cell division"/>
    <property type="evidence" value="ECO:0007669"/>
    <property type="project" value="UniProtKB-KW"/>
</dbReference>
<evidence type="ECO:0000259" key="13">
    <source>
        <dbReference type="Pfam" id="PF08245"/>
    </source>
</evidence>
<sequence>MSIGIDIIRGQAIQSIGSADHLIGRLAIMTDSRRPHRNSLFVPLIGDHFNGHQFINKAIENGAAAALWMEREPLPQDLPASFPLFLVHDTLKALQNMAKGYLNQVQPKVIAVTGSNGKTTTKDMLYSILRGAFRTFKTQGNLNNHIGVPLTILAMPEDTEVLVLEMGMNHFGELTFLSQIAKPNVALITNIGESHIEYLGSRAGIAKAKLEIVNGLKKHGTLILDGDEPLLAPVQTNAFQIVRCGYGDHNNWHIEDVEESPTGMRFSLRGQKHPFDLPVLGKHNVKNAALSFAAARVIGTDVDTIRHGLAHLQLTHLRFERLNGLNGSLLINDCYNANPTSMKASLETLKNMSGFDRRVAVLGDMYELGKNEKVMHKGVAAELTPPLTHVVTIGDKGAWIAEGLHEQSEDPAVEVRAYKTKEEALPYLQSLLDAKTVMLFKASRLMALEQLSSHLQAEESAD</sequence>
<dbReference type="GO" id="GO:0005737">
    <property type="term" value="C:cytoplasm"/>
    <property type="evidence" value="ECO:0007669"/>
    <property type="project" value="UniProtKB-SubCell"/>
</dbReference>
<evidence type="ECO:0000256" key="9">
    <source>
        <dbReference type="ARBA" id="ARBA00023316"/>
    </source>
</evidence>
<dbReference type="PANTHER" id="PTHR43024:SF1">
    <property type="entry name" value="UDP-N-ACETYLMURAMOYL-TRIPEPTIDE--D-ALANYL-D-ALANINE LIGASE"/>
    <property type="match status" value="1"/>
</dbReference>
<proteinExistence type="inferred from homology"/>
<comment type="caution">
    <text evidence="14">The sequence shown here is derived from an EMBL/GenBank/DDBJ whole genome shotgun (WGS) entry which is preliminary data.</text>
</comment>